<feature type="transmembrane region" description="Helical" evidence="6">
    <location>
        <begin position="20"/>
        <end position="38"/>
    </location>
</feature>
<dbReference type="GO" id="GO:0033617">
    <property type="term" value="P:mitochondrial respiratory chain complex IV assembly"/>
    <property type="evidence" value="ECO:0007669"/>
    <property type="project" value="EnsemblFungi"/>
</dbReference>
<accession>I2GWF9</accession>
<dbReference type="AlphaFoldDB" id="I2GWF9"/>
<dbReference type="RefSeq" id="XP_004177980.1">
    <property type="nucleotide sequence ID" value="XM_004177932.1"/>
</dbReference>
<gene>
    <name evidence="8" type="primary">TBLA0A06690</name>
    <name evidence="8" type="ORF">TBLA_0A06690</name>
</gene>
<dbReference type="PANTHER" id="PTHR28018">
    <property type="entry name" value="RESPIRATORY SUPERCOMPLEX FACTOR 2, MITOCHONDRIAL"/>
    <property type="match status" value="1"/>
</dbReference>
<keyword evidence="3 6" id="KW-1133">Transmembrane helix</keyword>
<dbReference type="Pfam" id="PF04588">
    <property type="entry name" value="HIG_1_N"/>
    <property type="match status" value="1"/>
</dbReference>
<evidence type="ECO:0000256" key="6">
    <source>
        <dbReference type="SAM" id="Phobius"/>
    </source>
</evidence>
<keyword evidence="2 6" id="KW-0812">Transmembrane</keyword>
<dbReference type="GO" id="GO:0031334">
    <property type="term" value="P:positive regulation of protein-containing complex assembly"/>
    <property type="evidence" value="ECO:0007669"/>
    <property type="project" value="EnsemblFungi"/>
</dbReference>
<dbReference type="FunCoup" id="I2GWF9">
    <property type="interactions" value="86"/>
</dbReference>
<evidence type="ECO:0000256" key="5">
    <source>
        <dbReference type="SAM" id="Coils"/>
    </source>
</evidence>
<name>I2GWF9_HENB6</name>
<organism evidence="8 9">
    <name type="scientific">Henningerozyma blattae (strain ATCC 34711 / CBS 6284 / DSM 70876 / NBRC 10599 / NRRL Y-10934 / UCD 77-7)</name>
    <name type="common">Yeast</name>
    <name type="synonym">Tetrapisispora blattae</name>
    <dbReference type="NCBI Taxonomy" id="1071380"/>
    <lineage>
        <taxon>Eukaryota</taxon>
        <taxon>Fungi</taxon>
        <taxon>Dikarya</taxon>
        <taxon>Ascomycota</taxon>
        <taxon>Saccharomycotina</taxon>
        <taxon>Saccharomycetes</taxon>
        <taxon>Saccharomycetales</taxon>
        <taxon>Saccharomycetaceae</taxon>
        <taxon>Henningerozyma</taxon>
    </lineage>
</organism>
<evidence type="ECO:0000313" key="8">
    <source>
        <dbReference type="EMBL" id="CCH58461.1"/>
    </source>
</evidence>
<keyword evidence="4 6" id="KW-0472">Membrane</keyword>
<dbReference type="GO" id="GO:0005743">
    <property type="term" value="C:mitochondrial inner membrane"/>
    <property type="evidence" value="ECO:0007669"/>
    <property type="project" value="EnsemblFungi"/>
</dbReference>
<feature type="transmembrane region" description="Helical" evidence="6">
    <location>
        <begin position="150"/>
        <end position="171"/>
    </location>
</feature>
<feature type="transmembrane region" description="Helical" evidence="6">
    <location>
        <begin position="117"/>
        <end position="135"/>
    </location>
</feature>
<feature type="coiled-coil region" evidence="5">
    <location>
        <begin position="178"/>
        <end position="205"/>
    </location>
</feature>
<dbReference type="InterPro" id="IPR007667">
    <property type="entry name" value="Hypoxia_induced_domain"/>
</dbReference>
<dbReference type="InParanoid" id="I2GWF9"/>
<evidence type="ECO:0000313" key="9">
    <source>
        <dbReference type="Proteomes" id="UP000002866"/>
    </source>
</evidence>
<dbReference type="KEGG" id="tbl:TBLA_0A06690"/>
<feature type="domain" description="HIG1" evidence="7">
    <location>
        <begin position="84"/>
        <end position="180"/>
    </location>
</feature>
<reference evidence="8 9" key="1">
    <citation type="journal article" date="2011" name="Proc. Natl. Acad. Sci. U.S.A.">
        <title>Evolutionary erosion of yeast sex chromosomes by mating-type switching accidents.</title>
        <authorList>
            <person name="Gordon J.L."/>
            <person name="Armisen D."/>
            <person name="Proux-Wera E."/>
            <person name="Oheigeartaigh S.S."/>
            <person name="Byrne K.P."/>
            <person name="Wolfe K.H."/>
        </authorList>
    </citation>
    <scope>NUCLEOTIDE SEQUENCE [LARGE SCALE GENOMIC DNA]</scope>
    <source>
        <strain evidence="9">ATCC 34711 / CBS 6284 / DSM 70876 / NBRC 10599 / NRRL Y-10934 / UCD 77-7</strain>
    </source>
</reference>
<dbReference type="STRING" id="1071380.I2GWF9"/>
<sequence>MKLLTSEEIEENKRQTLIGGLQGCVGGLVISGLLFRLMPRRYPWFNPKKMPWSLKTAIFIMPPTALMAICAEEASNRFDEEKYSGKQLERINEVKNEVKGQNSAMVNILDTLSKHQYKIITGLWAGSLWASWVVINRDKIMTKAQKIVQARMYAQFVTIGLLLGGLGLSMYEEKLHPNKHKAMEQRRWEEVLKEAEEKSEREKEGVASPVYVPTEDRMSSKIYKYK</sequence>
<dbReference type="PANTHER" id="PTHR28018:SF3">
    <property type="entry name" value="RESPIRATORY SUPERCOMPLEX FACTOR 2, MITOCHONDRIAL"/>
    <property type="match status" value="1"/>
</dbReference>
<dbReference type="eggNOG" id="ENOG502QT50">
    <property type="taxonomic scope" value="Eukaryota"/>
</dbReference>
<dbReference type="HOGENOM" id="CLU_079101_3_0_1"/>
<dbReference type="OMA" id="KIITATW"/>
<dbReference type="Proteomes" id="UP000002866">
    <property type="component" value="Chromosome 1"/>
</dbReference>
<evidence type="ECO:0000256" key="2">
    <source>
        <dbReference type="ARBA" id="ARBA00022692"/>
    </source>
</evidence>
<dbReference type="PROSITE" id="PS51503">
    <property type="entry name" value="HIG1"/>
    <property type="match status" value="1"/>
</dbReference>
<dbReference type="OrthoDB" id="1915122at2759"/>
<dbReference type="EMBL" id="HE806316">
    <property type="protein sequence ID" value="CCH58461.1"/>
    <property type="molecule type" value="Genomic_DNA"/>
</dbReference>
<evidence type="ECO:0000256" key="3">
    <source>
        <dbReference type="ARBA" id="ARBA00022989"/>
    </source>
</evidence>
<proteinExistence type="predicted"/>
<dbReference type="GO" id="GO:0098803">
    <property type="term" value="C:respiratory chain complex"/>
    <property type="evidence" value="ECO:0007669"/>
    <property type="project" value="EnsemblFungi"/>
</dbReference>
<comment type="subcellular location">
    <subcellularLocation>
        <location evidence="1">Mitochondrion</location>
    </subcellularLocation>
</comment>
<keyword evidence="5" id="KW-0175">Coiled coil</keyword>
<dbReference type="InterPro" id="IPR040153">
    <property type="entry name" value="Rcf2"/>
</dbReference>
<evidence type="ECO:0000256" key="4">
    <source>
        <dbReference type="ARBA" id="ARBA00023136"/>
    </source>
</evidence>
<keyword evidence="9" id="KW-1185">Reference proteome</keyword>
<evidence type="ECO:0000256" key="1">
    <source>
        <dbReference type="ARBA" id="ARBA00004173"/>
    </source>
</evidence>
<evidence type="ECO:0000259" key="7">
    <source>
        <dbReference type="PROSITE" id="PS51503"/>
    </source>
</evidence>
<protein>
    <recommendedName>
        <fullName evidence="7">HIG1 domain-containing protein</fullName>
    </recommendedName>
</protein>
<dbReference type="GeneID" id="14493051"/>